<dbReference type="Proteomes" id="UP001322277">
    <property type="component" value="Chromosome 1"/>
</dbReference>
<dbReference type="RefSeq" id="XP_062774143.1">
    <property type="nucleotide sequence ID" value="XM_062918092.1"/>
</dbReference>
<evidence type="ECO:0000313" key="3">
    <source>
        <dbReference type="Proteomes" id="UP001322277"/>
    </source>
</evidence>
<dbReference type="GeneID" id="87938436"/>
<dbReference type="KEGG" id="cdet:87938436"/>
<organism evidence="2 3">
    <name type="scientific">Colletotrichum destructivum</name>
    <dbReference type="NCBI Taxonomy" id="34406"/>
    <lineage>
        <taxon>Eukaryota</taxon>
        <taxon>Fungi</taxon>
        <taxon>Dikarya</taxon>
        <taxon>Ascomycota</taxon>
        <taxon>Pezizomycotina</taxon>
        <taxon>Sordariomycetes</taxon>
        <taxon>Hypocreomycetidae</taxon>
        <taxon>Glomerellales</taxon>
        <taxon>Glomerellaceae</taxon>
        <taxon>Colletotrichum</taxon>
        <taxon>Colletotrichum destructivum species complex</taxon>
    </lineage>
</organism>
<keyword evidence="3" id="KW-1185">Reference proteome</keyword>
<dbReference type="EMBL" id="CP137305">
    <property type="protein sequence ID" value="WQF76919.1"/>
    <property type="molecule type" value="Genomic_DNA"/>
</dbReference>
<accession>A0AAX4I107</accession>
<sequence>MERQSVDQSSSDNDASMTEWQVERIQRHSVLRDAIYYHVVWKPTWESEDKLQHMLPDIIAWNTCHRYPESIRRPSNQFDPTLEHWSGKVIGRKEVDGLAYYKIQWEATMEPEANLENAKGLVRKYWDTFYKA</sequence>
<reference evidence="3" key="1">
    <citation type="journal article" date="2023" name="bioRxiv">
        <title>Complete genome of the Medicago anthracnose fungus, Colletotrichum destructivum, reveals a mini-chromosome-like region within a core chromosome.</title>
        <authorList>
            <person name="Lapalu N."/>
            <person name="Simon A."/>
            <person name="Lu A."/>
            <person name="Plaumann P.-L."/>
            <person name="Amselem J."/>
            <person name="Pigne S."/>
            <person name="Auger A."/>
            <person name="Koch C."/>
            <person name="Dallery J.-F."/>
            <person name="O'Connell R.J."/>
        </authorList>
    </citation>
    <scope>NUCLEOTIDE SEQUENCE [LARGE SCALE GENOMIC DNA]</scope>
    <source>
        <strain evidence="3">CBS 520.97</strain>
    </source>
</reference>
<dbReference type="CDD" id="cd00024">
    <property type="entry name" value="CD_CSD"/>
    <property type="match status" value="2"/>
</dbReference>
<dbReference type="InterPro" id="IPR016197">
    <property type="entry name" value="Chromo-like_dom_sf"/>
</dbReference>
<evidence type="ECO:0000256" key="1">
    <source>
        <dbReference type="ARBA" id="ARBA00011353"/>
    </source>
</evidence>
<comment type="subunit">
    <text evidence="1">Component of the NuA4 histone acetyltransferase complex.</text>
</comment>
<proteinExistence type="predicted"/>
<gene>
    <name evidence="2" type="ORF">CDEST_01933</name>
</gene>
<name>A0AAX4I107_9PEZI</name>
<dbReference type="SUPFAM" id="SSF54160">
    <property type="entry name" value="Chromo domain-like"/>
    <property type="match status" value="2"/>
</dbReference>
<protein>
    <submittedName>
        <fullName evidence="2">Chromo-like domain superfamily protein</fullName>
    </submittedName>
</protein>
<evidence type="ECO:0000313" key="2">
    <source>
        <dbReference type="EMBL" id="WQF76919.1"/>
    </source>
</evidence>
<dbReference type="AlphaFoldDB" id="A0AAX4I107"/>